<keyword evidence="5" id="KW-0805">Transcription regulation</keyword>
<comment type="subcellular location">
    <subcellularLocation>
        <location evidence="1">Nucleus</location>
        <location evidence="1">Nucleolus</location>
    </subcellularLocation>
</comment>
<dbReference type="Gene3D" id="3.30.160.60">
    <property type="entry name" value="Classic Zinc Finger"/>
    <property type="match status" value="1"/>
</dbReference>
<keyword evidence="8" id="KW-0863">Zinc-finger</keyword>
<dbReference type="GO" id="GO:0008270">
    <property type="term" value="F:zinc ion binding"/>
    <property type="evidence" value="ECO:0007669"/>
    <property type="project" value="UniProtKB-KW"/>
</dbReference>
<dbReference type="AlphaFoldDB" id="A0A7I4BUV0"/>
<dbReference type="RefSeq" id="XP_024389191.1">
    <property type="nucleotide sequence ID" value="XM_024533423.2"/>
</dbReference>
<dbReference type="PROSITE" id="PS00028">
    <property type="entry name" value="ZINC_FINGER_C2H2_1"/>
    <property type="match status" value="1"/>
</dbReference>
<evidence type="ECO:0000256" key="1">
    <source>
        <dbReference type="ARBA" id="ARBA00004604"/>
    </source>
</evidence>
<keyword evidence="3" id="KW-0378">Hydrolase</keyword>
<feature type="compositionally biased region" description="Basic and acidic residues" evidence="9">
    <location>
        <begin position="230"/>
        <end position="242"/>
    </location>
</feature>
<dbReference type="OrthoDB" id="2019803at2759"/>
<reference evidence="11" key="3">
    <citation type="submission" date="2020-12" db="UniProtKB">
        <authorList>
            <consortium name="EnsemblPlants"/>
        </authorList>
    </citation>
    <scope>IDENTIFICATION</scope>
</reference>
<feature type="region of interest" description="Disordered" evidence="9">
    <location>
        <begin position="135"/>
        <end position="320"/>
    </location>
</feature>
<keyword evidence="12" id="KW-1185">Reference proteome</keyword>
<feature type="compositionally biased region" description="Acidic residues" evidence="9">
    <location>
        <begin position="135"/>
        <end position="154"/>
    </location>
</feature>
<evidence type="ECO:0000256" key="3">
    <source>
        <dbReference type="ARBA" id="ARBA00022801"/>
    </source>
</evidence>
<keyword evidence="6" id="KW-0804">Transcription</keyword>
<dbReference type="FunCoup" id="A0A7I4BUV0">
    <property type="interactions" value="1993"/>
</dbReference>
<dbReference type="FunFam" id="2.60.120.340:FF:000004">
    <property type="entry name" value="Histone deacetylase HDT1"/>
    <property type="match status" value="1"/>
</dbReference>
<dbReference type="GO" id="GO:0006325">
    <property type="term" value="P:chromatin organization"/>
    <property type="evidence" value="ECO:0007669"/>
    <property type="project" value="UniProtKB-KW"/>
</dbReference>
<dbReference type="KEGG" id="ppp:112288814"/>
<dbReference type="EnsemblPlants" id="Pp3c1_23930V3.3">
    <property type="protein sequence ID" value="Pp3c1_23930V3.3"/>
    <property type="gene ID" value="Pp3c1_23930"/>
</dbReference>
<gene>
    <name evidence="11" type="primary">LOC112288814</name>
</gene>
<evidence type="ECO:0000256" key="6">
    <source>
        <dbReference type="ARBA" id="ARBA00023163"/>
    </source>
</evidence>
<evidence type="ECO:0000256" key="7">
    <source>
        <dbReference type="ARBA" id="ARBA00023242"/>
    </source>
</evidence>
<feature type="domain" description="C2H2-type" evidence="10">
    <location>
        <begin position="319"/>
        <end position="344"/>
    </location>
</feature>
<dbReference type="Pfam" id="PF17800">
    <property type="entry name" value="NPL"/>
    <property type="match status" value="1"/>
</dbReference>
<protein>
    <recommendedName>
        <fullName evidence="10">C2H2-type domain-containing protein</fullName>
    </recommendedName>
</protein>
<evidence type="ECO:0000259" key="10">
    <source>
        <dbReference type="PROSITE" id="PS50157"/>
    </source>
</evidence>
<feature type="compositionally biased region" description="Low complexity" evidence="9">
    <location>
        <begin position="173"/>
        <end position="196"/>
    </location>
</feature>
<accession>A0A7I4BUV0</accession>
<dbReference type="Proteomes" id="UP000006727">
    <property type="component" value="Chromosome 1"/>
</dbReference>
<evidence type="ECO:0000256" key="5">
    <source>
        <dbReference type="ARBA" id="ARBA00023015"/>
    </source>
</evidence>
<dbReference type="GO" id="GO:0016787">
    <property type="term" value="F:hydrolase activity"/>
    <property type="evidence" value="ECO:0007669"/>
    <property type="project" value="UniProtKB-KW"/>
</dbReference>
<organism evidence="11 12">
    <name type="scientific">Physcomitrium patens</name>
    <name type="common">Spreading-leaved earth moss</name>
    <name type="synonym">Physcomitrella patens</name>
    <dbReference type="NCBI Taxonomy" id="3218"/>
    <lineage>
        <taxon>Eukaryota</taxon>
        <taxon>Viridiplantae</taxon>
        <taxon>Streptophyta</taxon>
        <taxon>Embryophyta</taxon>
        <taxon>Bryophyta</taxon>
        <taxon>Bryophytina</taxon>
        <taxon>Bryopsida</taxon>
        <taxon>Funariidae</taxon>
        <taxon>Funariales</taxon>
        <taxon>Funariaceae</taxon>
        <taxon>Physcomitrium</taxon>
    </lineage>
</organism>
<feature type="compositionally biased region" description="Basic and acidic residues" evidence="9">
    <location>
        <begin position="249"/>
        <end position="258"/>
    </location>
</feature>
<evidence type="ECO:0000256" key="2">
    <source>
        <dbReference type="ARBA" id="ARBA00006673"/>
    </source>
</evidence>
<dbReference type="GO" id="GO:0005730">
    <property type="term" value="C:nucleolus"/>
    <property type="evidence" value="ECO:0007669"/>
    <property type="project" value="UniProtKB-SubCell"/>
</dbReference>
<evidence type="ECO:0000313" key="12">
    <source>
        <dbReference type="Proteomes" id="UP000006727"/>
    </source>
</evidence>
<keyword evidence="8" id="KW-0479">Metal-binding</keyword>
<evidence type="ECO:0000256" key="4">
    <source>
        <dbReference type="ARBA" id="ARBA00022853"/>
    </source>
</evidence>
<keyword evidence="4" id="KW-0156">Chromatin regulator</keyword>
<dbReference type="Gene3D" id="2.60.120.340">
    <property type="entry name" value="Nucleoplasmin core domain"/>
    <property type="match status" value="1"/>
</dbReference>
<keyword evidence="7" id="KW-0539">Nucleus</keyword>
<evidence type="ECO:0000313" key="11">
    <source>
        <dbReference type="EnsemblPlants" id="Pp3c1_23930V3.3"/>
    </source>
</evidence>
<evidence type="ECO:0000256" key="9">
    <source>
        <dbReference type="SAM" id="MobiDB-lite"/>
    </source>
</evidence>
<sequence length="344" mass="36802">MNSGPVKETLQLLMLSRDHGEQEQYSEQVASGLQSCSAGVEVPPGKPTSCPPGDGMHLHVSQAALGKSKAKSGKENERVILKVLVDDSEIVLGTLSEGKCDQMQLDLVFDREFKVSHSSSSSSIYLCGYRTECPEEYDSEDEHEDEEEDDEEDANVPAAVPIEHKAGKVITEVAGKAATAAANAVQKAVKKQVVQDDVSDEEDDEEDSDDDMDEEDDEDESDESEEEELKVEAPKAEKKRAAAEPATKVVEKKSKTDASPKPASGSGGKKGVKGGQAMPVANETPKTPTDKGVKPAKTPKGTPTAPPTTPVSEKKSGQYKCTGCDRTFTSELSMSQHIAAKHKA</sequence>
<name>A0A7I4BUV0_PHYPA</name>
<feature type="compositionally biased region" description="Acidic residues" evidence="9">
    <location>
        <begin position="197"/>
        <end position="229"/>
    </location>
</feature>
<keyword evidence="8" id="KW-0862">Zinc</keyword>
<evidence type="ECO:0000256" key="8">
    <source>
        <dbReference type="PROSITE-ProRule" id="PRU00042"/>
    </source>
</evidence>
<reference evidence="11 12" key="1">
    <citation type="journal article" date="2008" name="Science">
        <title>The Physcomitrella genome reveals evolutionary insights into the conquest of land by plants.</title>
        <authorList>
            <person name="Rensing S."/>
            <person name="Lang D."/>
            <person name="Zimmer A."/>
            <person name="Terry A."/>
            <person name="Salamov A."/>
            <person name="Shapiro H."/>
            <person name="Nishiyama T."/>
            <person name="Perroud P.-F."/>
            <person name="Lindquist E."/>
            <person name="Kamisugi Y."/>
            <person name="Tanahashi T."/>
            <person name="Sakakibara K."/>
            <person name="Fujita T."/>
            <person name="Oishi K."/>
            <person name="Shin-I T."/>
            <person name="Kuroki Y."/>
            <person name="Toyoda A."/>
            <person name="Suzuki Y."/>
            <person name="Hashimoto A."/>
            <person name="Yamaguchi K."/>
            <person name="Sugano A."/>
            <person name="Kohara Y."/>
            <person name="Fujiyama A."/>
            <person name="Anterola A."/>
            <person name="Aoki S."/>
            <person name="Ashton N."/>
            <person name="Barbazuk W.B."/>
            <person name="Barker E."/>
            <person name="Bennetzen J."/>
            <person name="Bezanilla M."/>
            <person name="Blankenship R."/>
            <person name="Cho S.H."/>
            <person name="Dutcher S."/>
            <person name="Estelle M."/>
            <person name="Fawcett J.A."/>
            <person name="Gundlach H."/>
            <person name="Hanada K."/>
            <person name="Heyl A."/>
            <person name="Hicks K.A."/>
            <person name="Hugh J."/>
            <person name="Lohr M."/>
            <person name="Mayer K."/>
            <person name="Melkozernov A."/>
            <person name="Murata T."/>
            <person name="Nelson D."/>
            <person name="Pils B."/>
            <person name="Prigge M."/>
            <person name="Reiss B."/>
            <person name="Renner T."/>
            <person name="Rombauts S."/>
            <person name="Rushton P."/>
            <person name="Sanderfoot A."/>
            <person name="Schween G."/>
            <person name="Shiu S.-H."/>
            <person name="Stueber K."/>
            <person name="Theodoulou F.L."/>
            <person name="Tu H."/>
            <person name="Van de Peer Y."/>
            <person name="Verrier P.J."/>
            <person name="Waters E."/>
            <person name="Wood A."/>
            <person name="Yang L."/>
            <person name="Cove D."/>
            <person name="Cuming A."/>
            <person name="Hasebe M."/>
            <person name="Lucas S."/>
            <person name="Mishler D.B."/>
            <person name="Reski R."/>
            <person name="Grigoriev I."/>
            <person name="Quatrano R.S."/>
            <person name="Boore J.L."/>
        </authorList>
    </citation>
    <scope>NUCLEOTIDE SEQUENCE [LARGE SCALE GENOMIC DNA]</scope>
    <source>
        <strain evidence="11 12">cv. Gransden 2004</strain>
    </source>
</reference>
<dbReference type="InterPro" id="IPR013087">
    <property type="entry name" value="Znf_C2H2_type"/>
</dbReference>
<reference evidence="11 12" key="2">
    <citation type="journal article" date="2018" name="Plant J.">
        <title>The Physcomitrella patens chromosome-scale assembly reveals moss genome structure and evolution.</title>
        <authorList>
            <person name="Lang D."/>
            <person name="Ullrich K.K."/>
            <person name="Murat F."/>
            <person name="Fuchs J."/>
            <person name="Jenkins J."/>
            <person name="Haas F.B."/>
            <person name="Piednoel M."/>
            <person name="Gundlach H."/>
            <person name="Van Bel M."/>
            <person name="Meyberg R."/>
            <person name="Vives C."/>
            <person name="Morata J."/>
            <person name="Symeonidi A."/>
            <person name="Hiss M."/>
            <person name="Muchero W."/>
            <person name="Kamisugi Y."/>
            <person name="Saleh O."/>
            <person name="Blanc G."/>
            <person name="Decker E.L."/>
            <person name="van Gessel N."/>
            <person name="Grimwood J."/>
            <person name="Hayes R.D."/>
            <person name="Graham S.W."/>
            <person name="Gunter L.E."/>
            <person name="McDaniel S.F."/>
            <person name="Hoernstein S.N.W."/>
            <person name="Larsson A."/>
            <person name="Li F.W."/>
            <person name="Perroud P.F."/>
            <person name="Phillips J."/>
            <person name="Ranjan P."/>
            <person name="Rokshar D.S."/>
            <person name="Rothfels C.J."/>
            <person name="Schneider L."/>
            <person name="Shu S."/>
            <person name="Stevenson D.W."/>
            <person name="Thummler F."/>
            <person name="Tillich M."/>
            <person name="Villarreal Aguilar J.C."/>
            <person name="Widiez T."/>
            <person name="Wong G.K."/>
            <person name="Wymore A."/>
            <person name="Zhang Y."/>
            <person name="Zimmer A.D."/>
            <person name="Quatrano R.S."/>
            <person name="Mayer K.F.X."/>
            <person name="Goodstein D."/>
            <person name="Casacuberta J.M."/>
            <person name="Vandepoele K."/>
            <person name="Reski R."/>
            <person name="Cuming A.C."/>
            <person name="Tuskan G.A."/>
            <person name="Maumus F."/>
            <person name="Salse J."/>
            <person name="Schmutz J."/>
            <person name="Rensing S.A."/>
        </authorList>
    </citation>
    <scope>NUCLEOTIDE SEQUENCE [LARGE SCALE GENOMIC DNA]</scope>
    <source>
        <strain evidence="11 12">cv. Gransden 2004</strain>
    </source>
</reference>
<dbReference type="SMART" id="SM00355">
    <property type="entry name" value="ZnF_C2H2"/>
    <property type="match status" value="1"/>
</dbReference>
<dbReference type="GeneID" id="112288814"/>
<dbReference type="PROSITE" id="PS50157">
    <property type="entry name" value="ZINC_FINGER_C2H2_2"/>
    <property type="match status" value="1"/>
</dbReference>
<dbReference type="EMBL" id="ABEU02000001">
    <property type="status" value="NOT_ANNOTATED_CDS"/>
    <property type="molecule type" value="Genomic_DNA"/>
</dbReference>
<proteinExistence type="inferred from homology"/>
<dbReference type="Gramene" id="Pp3c1_23930V3.3">
    <property type="protein sequence ID" value="Pp3c1_23930V3.3"/>
    <property type="gene ID" value="Pp3c1_23930"/>
</dbReference>
<dbReference type="InParanoid" id="A0A7I4BUV0"/>
<dbReference type="InterPro" id="IPR041232">
    <property type="entry name" value="NPL"/>
</dbReference>
<comment type="similarity">
    <text evidence="2">Belongs to the histone deacetylase HD2 family.</text>
</comment>